<feature type="domain" description="FAD/NAD(P)-binding" evidence="6">
    <location>
        <begin position="6"/>
        <end position="270"/>
    </location>
</feature>
<reference evidence="7 8" key="1">
    <citation type="submission" date="2024-09" db="EMBL/GenBank/DDBJ databases">
        <title>Chromosome-scale assembly of Riccia fluitans.</title>
        <authorList>
            <person name="Paukszto L."/>
            <person name="Sawicki J."/>
            <person name="Karawczyk K."/>
            <person name="Piernik-Szablinska J."/>
            <person name="Szczecinska M."/>
            <person name="Mazdziarz M."/>
        </authorList>
    </citation>
    <scope>NUCLEOTIDE SEQUENCE [LARGE SCALE GENOMIC DNA]</scope>
    <source>
        <strain evidence="7">Rf_01</strain>
        <tissue evidence="7">Aerial parts of the thallus</tissue>
    </source>
</reference>
<dbReference type="Pfam" id="PF07992">
    <property type="entry name" value="Pyr_redox_2"/>
    <property type="match status" value="1"/>
</dbReference>
<dbReference type="PRINTS" id="PR00368">
    <property type="entry name" value="FADPNR"/>
</dbReference>
<gene>
    <name evidence="7" type="ORF">R1flu_004346</name>
</gene>
<dbReference type="AlphaFoldDB" id="A0ABD1YQ12"/>
<dbReference type="InterPro" id="IPR023753">
    <property type="entry name" value="FAD/NAD-binding_dom"/>
</dbReference>
<sequence>MATEKKKVVVVGGGIAGSAIAYGLQNDADVTLVDPKDYFEVAYAQLRSCVEPTFAERSLILHADYLKKGKVLSASAVSATESELTTDTGEVLPFDFLVITTGTTFSGPKTKVERIKEFEANKKKIVDSESLLIIGGGPVGVELAGEICQDFPKKKVTLVHSGSRLIEFLGPKASEKAQKWLKNKGAEVILNDRVETEELTPPTYATKSGKVITANAHFVAIGKKLGSGWIEASPALKEKLNDEGRLQVGQTLQVAGLTNVFAAGDITDFKEIKQGFLAGKHAAAVVSNIKKLIKNPDEKKLNTYKPLEKPFGLVSLGRQDAVAQLPFATIGGWLPGKLKSKDLFVGQTRASLGLKQK</sequence>
<evidence type="ECO:0000256" key="5">
    <source>
        <dbReference type="ARBA" id="ARBA00057036"/>
    </source>
</evidence>
<dbReference type="PRINTS" id="PR00469">
    <property type="entry name" value="PNDRDTASEII"/>
</dbReference>
<proteinExistence type="inferred from homology"/>
<dbReference type="Gene3D" id="3.50.50.100">
    <property type="match status" value="1"/>
</dbReference>
<dbReference type="FunFam" id="3.50.50.100:FF:000006">
    <property type="entry name" value="apoptosis-inducing factor 2"/>
    <property type="match status" value="1"/>
</dbReference>
<evidence type="ECO:0000256" key="3">
    <source>
        <dbReference type="ARBA" id="ARBA00022827"/>
    </source>
</evidence>
<dbReference type="EMBL" id="JBHFFA010000003">
    <property type="protein sequence ID" value="KAL2632867.1"/>
    <property type="molecule type" value="Genomic_DNA"/>
</dbReference>
<comment type="similarity">
    <text evidence="1">Belongs to the FAD-dependent oxidoreductase family.</text>
</comment>
<evidence type="ECO:0000256" key="2">
    <source>
        <dbReference type="ARBA" id="ARBA00022630"/>
    </source>
</evidence>
<comment type="caution">
    <text evidence="7">The sequence shown here is derived from an EMBL/GenBank/DDBJ whole genome shotgun (WGS) entry which is preliminary data.</text>
</comment>
<dbReference type="GO" id="GO:0016491">
    <property type="term" value="F:oxidoreductase activity"/>
    <property type="evidence" value="ECO:0007669"/>
    <property type="project" value="UniProtKB-KW"/>
</dbReference>
<name>A0ABD1YQ12_9MARC</name>
<dbReference type="PANTHER" id="PTHR43735">
    <property type="entry name" value="APOPTOSIS-INDUCING FACTOR 1"/>
    <property type="match status" value="1"/>
</dbReference>
<dbReference type="Proteomes" id="UP001605036">
    <property type="component" value="Unassembled WGS sequence"/>
</dbReference>
<keyword evidence="2" id="KW-0285">Flavoprotein</keyword>
<evidence type="ECO:0000313" key="7">
    <source>
        <dbReference type="EMBL" id="KAL2632867.1"/>
    </source>
</evidence>
<comment type="function">
    <text evidence="5">Putative FAD-dependent oxidoreductase.</text>
</comment>
<evidence type="ECO:0000256" key="4">
    <source>
        <dbReference type="ARBA" id="ARBA00023002"/>
    </source>
</evidence>
<evidence type="ECO:0000259" key="6">
    <source>
        <dbReference type="Pfam" id="PF07992"/>
    </source>
</evidence>
<dbReference type="PANTHER" id="PTHR43735:SF3">
    <property type="entry name" value="FERROPTOSIS SUPPRESSOR PROTEIN 1"/>
    <property type="match status" value="1"/>
</dbReference>
<keyword evidence="3" id="KW-0274">FAD</keyword>
<dbReference type="SUPFAM" id="SSF51905">
    <property type="entry name" value="FAD/NAD(P)-binding domain"/>
    <property type="match status" value="1"/>
</dbReference>
<organism evidence="7 8">
    <name type="scientific">Riccia fluitans</name>
    <dbReference type="NCBI Taxonomy" id="41844"/>
    <lineage>
        <taxon>Eukaryota</taxon>
        <taxon>Viridiplantae</taxon>
        <taxon>Streptophyta</taxon>
        <taxon>Embryophyta</taxon>
        <taxon>Marchantiophyta</taxon>
        <taxon>Marchantiopsida</taxon>
        <taxon>Marchantiidae</taxon>
        <taxon>Marchantiales</taxon>
        <taxon>Ricciaceae</taxon>
        <taxon>Riccia</taxon>
    </lineage>
</organism>
<keyword evidence="4" id="KW-0560">Oxidoreductase</keyword>
<accession>A0ABD1YQ12</accession>
<evidence type="ECO:0000313" key="8">
    <source>
        <dbReference type="Proteomes" id="UP001605036"/>
    </source>
</evidence>
<evidence type="ECO:0000256" key="1">
    <source>
        <dbReference type="ARBA" id="ARBA00006442"/>
    </source>
</evidence>
<keyword evidence="8" id="KW-1185">Reference proteome</keyword>
<dbReference type="InterPro" id="IPR036188">
    <property type="entry name" value="FAD/NAD-bd_sf"/>
</dbReference>
<protein>
    <recommendedName>
        <fullName evidence="6">FAD/NAD(P)-binding domain-containing protein</fullName>
    </recommendedName>
</protein>